<dbReference type="GO" id="GO:0016020">
    <property type="term" value="C:membrane"/>
    <property type="evidence" value="ECO:0007669"/>
    <property type="project" value="GOC"/>
</dbReference>
<evidence type="ECO:0000256" key="4">
    <source>
        <dbReference type="SAM" id="MobiDB-lite"/>
    </source>
</evidence>
<dbReference type="InterPro" id="IPR033452">
    <property type="entry name" value="GH30_C"/>
</dbReference>
<dbReference type="Pfam" id="PF17189">
    <property type="entry name" value="Glyco_hydro_30C"/>
    <property type="match status" value="2"/>
</dbReference>
<dbReference type="InterPro" id="IPR049161">
    <property type="entry name" value="GH59_cat"/>
</dbReference>
<dbReference type="Pfam" id="PF02057">
    <property type="entry name" value="Glyco_hydro_59"/>
    <property type="match status" value="1"/>
</dbReference>
<dbReference type="GO" id="GO:0006680">
    <property type="term" value="P:glucosylceramide catabolic process"/>
    <property type="evidence" value="ECO:0007669"/>
    <property type="project" value="TreeGrafter"/>
</dbReference>
<keyword evidence="2 5" id="KW-0732">Signal</keyword>
<dbReference type="AlphaFoldDB" id="A0A8H5P3J8"/>
<protein>
    <submittedName>
        <fullName evidence="8">Carbohydrate-binding module family 1</fullName>
    </submittedName>
</protein>
<feature type="chain" id="PRO_5034946483" evidence="5">
    <location>
        <begin position="18"/>
        <end position="621"/>
    </location>
</feature>
<dbReference type="SUPFAM" id="SSF51445">
    <property type="entry name" value="(Trans)glycosidases"/>
    <property type="match status" value="1"/>
</dbReference>
<evidence type="ECO:0000259" key="7">
    <source>
        <dbReference type="Pfam" id="PF17189"/>
    </source>
</evidence>
<comment type="similarity">
    <text evidence="1">Belongs to the glycosyl hydrolase 30 family.</text>
</comment>
<evidence type="ECO:0000256" key="2">
    <source>
        <dbReference type="ARBA" id="ARBA00022729"/>
    </source>
</evidence>
<evidence type="ECO:0000259" key="6">
    <source>
        <dbReference type="Pfam" id="PF02057"/>
    </source>
</evidence>
<dbReference type="PANTHER" id="PTHR11069">
    <property type="entry name" value="GLUCOSYLCERAMIDASE"/>
    <property type="match status" value="1"/>
</dbReference>
<dbReference type="GO" id="GO:0004348">
    <property type="term" value="F:glucosylceramidase activity"/>
    <property type="evidence" value="ECO:0007669"/>
    <property type="project" value="InterPro"/>
</dbReference>
<organism evidence="8 9">
    <name type="scientific">Fusarium pseudoanthophilum</name>
    <dbReference type="NCBI Taxonomy" id="48495"/>
    <lineage>
        <taxon>Eukaryota</taxon>
        <taxon>Fungi</taxon>
        <taxon>Dikarya</taxon>
        <taxon>Ascomycota</taxon>
        <taxon>Pezizomycotina</taxon>
        <taxon>Sordariomycetes</taxon>
        <taxon>Hypocreomycetidae</taxon>
        <taxon>Hypocreales</taxon>
        <taxon>Nectriaceae</taxon>
        <taxon>Fusarium</taxon>
        <taxon>Fusarium fujikuroi species complex</taxon>
    </lineage>
</organism>
<evidence type="ECO:0000313" key="9">
    <source>
        <dbReference type="Proteomes" id="UP000544095"/>
    </source>
</evidence>
<proteinExistence type="inferred from homology"/>
<feature type="compositionally biased region" description="Basic residues" evidence="4">
    <location>
        <begin position="581"/>
        <end position="621"/>
    </location>
</feature>
<gene>
    <name evidence="8" type="ORF">FPANT_7131</name>
</gene>
<feature type="compositionally biased region" description="Low complexity" evidence="4">
    <location>
        <begin position="539"/>
        <end position="553"/>
    </location>
</feature>
<dbReference type="InterPro" id="IPR013780">
    <property type="entry name" value="Glyco_hydro_b"/>
</dbReference>
<comment type="caution">
    <text evidence="8">The sequence shown here is derived from an EMBL/GenBank/DDBJ whole genome shotgun (WGS) entry which is preliminary data.</text>
</comment>
<feature type="domain" description="Glycosyl hydrolase family 30 beta sandwich" evidence="7">
    <location>
        <begin position="361"/>
        <end position="410"/>
    </location>
</feature>
<dbReference type="Gene3D" id="2.60.40.1180">
    <property type="entry name" value="Golgi alpha-mannosidase II"/>
    <property type="match status" value="2"/>
</dbReference>
<reference evidence="8 9" key="1">
    <citation type="submission" date="2020-05" db="EMBL/GenBank/DDBJ databases">
        <title>Identification and distribution of gene clusters putatively required for synthesis of sphingolipid metabolism inhibitors in phylogenetically diverse species of the filamentous fungus Fusarium.</title>
        <authorList>
            <person name="Kim H.-S."/>
            <person name="Busman M."/>
            <person name="Brown D.W."/>
            <person name="Divon H."/>
            <person name="Uhlig S."/>
            <person name="Proctor R.H."/>
        </authorList>
    </citation>
    <scope>NUCLEOTIDE SEQUENCE [LARGE SCALE GENOMIC DNA]</scope>
    <source>
        <strain evidence="8 9">NRRL 25211</strain>
    </source>
</reference>
<feature type="compositionally biased region" description="Polar residues" evidence="4">
    <location>
        <begin position="512"/>
        <end position="531"/>
    </location>
</feature>
<keyword evidence="3" id="KW-0378">Hydrolase</keyword>
<accession>A0A8H5P3J8</accession>
<dbReference type="InterPro" id="IPR001139">
    <property type="entry name" value="Glyco_hydro_30"/>
</dbReference>
<dbReference type="Gene3D" id="3.20.20.80">
    <property type="entry name" value="Glycosidases"/>
    <property type="match status" value="1"/>
</dbReference>
<evidence type="ECO:0000256" key="3">
    <source>
        <dbReference type="ARBA" id="ARBA00022801"/>
    </source>
</evidence>
<dbReference type="SUPFAM" id="SSF51011">
    <property type="entry name" value="Glycosyl hydrolase domain"/>
    <property type="match status" value="2"/>
</dbReference>
<name>A0A8H5P3J8_9HYPO</name>
<evidence type="ECO:0000256" key="1">
    <source>
        <dbReference type="ARBA" id="ARBA00005382"/>
    </source>
</evidence>
<feature type="region of interest" description="Disordered" evidence="4">
    <location>
        <begin position="512"/>
        <end position="621"/>
    </location>
</feature>
<dbReference type="EMBL" id="JAAOAR010000341">
    <property type="protein sequence ID" value="KAF5586838.1"/>
    <property type="molecule type" value="Genomic_DNA"/>
</dbReference>
<feature type="domain" description="Glycosyl hydrolase family 59 catalytic" evidence="6">
    <location>
        <begin position="54"/>
        <end position="327"/>
    </location>
</feature>
<dbReference type="InterPro" id="IPR017853">
    <property type="entry name" value="GH"/>
</dbReference>
<feature type="signal peptide" evidence="5">
    <location>
        <begin position="1"/>
        <end position="17"/>
    </location>
</feature>
<sequence>MLFSLVLPAIAFQASLALGDTSVTVNTNQKLQVIDGFGVSEAYGHAKQFQNLGPGPQKEGLDLLFNTTTGAGLSIIRNKIGCDASNSITGSNTDNPDKQAVYHFDGDDDGQVWFSKQAMKYGVDTIYANAWSAPVYMKSAQSMGHLCGTPGVSCSSGDWRHRYVEMIAEYLYYYKQAGIPVSHVGFLNEGDGSDFMLSTAEQAADVIPLLHSALQSKGLGDIKMTCCDNIGWKSQMDYTAKLAELDVEKYLSVITSHEYSSSPDQPMNTTLPTWMSEGAANDQAFATAWYVNGGSNEGFTWAVKIAQGIVNADLSAYIYWEGVETNNKGSLSHVIDTDGTKFTISSILWAIAHWSRHIRPGAHRLSTSGVVQNTIVGAFENVDGSVVMVLTNSGTAAQTVDLGVSGSTFSTAQAFTSDAEAQMVSGVVQNTIVGAFENVDGSVVMVLTNSGTAAQTVDLGVSGSTFSTAQAFTSDAEAQMVDTKVTLSDGGVKVTVPAHGVVTVKLTTAKSSKPVSTAVSAQSAPTSTSVKHTLAHQKTASTTLSTAKAPTSTQTASVVESAKAVKYPVPPVASKGPSKSAPKKGTKKTTTKKGSHQSHKAHSATHRRCRHGSHRRGHCTY</sequence>
<dbReference type="Proteomes" id="UP000544095">
    <property type="component" value="Unassembled WGS sequence"/>
</dbReference>
<feature type="domain" description="Glycosyl hydrolase family 30 beta sandwich" evidence="7">
    <location>
        <begin position="430"/>
        <end position="504"/>
    </location>
</feature>
<evidence type="ECO:0000256" key="5">
    <source>
        <dbReference type="SAM" id="SignalP"/>
    </source>
</evidence>
<keyword evidence="9" id="KW-1185">Reference proteome</keyword>
<evidence type="ECO:0000313" key="8">
    <source>
        <dbReference type="EMBL" id="KAF5586838.1"/>
    </source>
</evidence>
<dbReference type="PANTHER" id="PTHR11069:SF23">
    <property type="entry name" value="LYSOSOMAL ACID GLUCOSYLCERAMIDASE"/>
    <property type="match status" value="1"/>
</dbReference>